<evidence type="ECO:0000313" key="3">
    <source>
        <dbReference type="Proteomes" id="UP000315677"/>
    </source>
</evidence>
<keyword evidence="3" id="KW-1185">Reference proteome</keyword>
<feature type="domain" description="NAD-dependent epimerase/dehydratase" evidence="1">
    <location>
        <begin position="4"/>
        <end position="223"/>
    </location>
</feature>
<dbReference type="AlphaFoldDB" id="A0A543DPN7"/>
<accession>A0A543DPN7</accession>
<sequence length="291" mass="31066">MRLLVTGARGKVGRRVVAAAQAAGHRVTATDIGAPDYGPAADAGAAPYLRADLTDYGQAIAIVHKARPDVVVHAAGLPDPAHDPAHVVFATNASATFNVAEAMARSGIGRLVYLSSETVPGFVTAERPFVPDYLPVDEEHPVRPQDGYALSKFVGEQICEALVRRSDATAVSVRPSLVVSTEMYPTFVSRLQQAPVRPFPNQWSYVDADDLAGLVVLAAAADTPGHEVVYAAQPDNLLGRPLADLLKQAYGDTAPPLRDLPRPDAGGIAIDKARRVFGWNPKRSWRDHLSD</sequence>
<gene>
    <name evidence="2" type="ORF">FB558_3854</name>
</gene>
<dbReference type="InterPro" id="IPR050177">
    <property type="entry name" value="Lipid_A_modif_metabolic_enz"/>
</dbReference>
<dbReference type="SUPFAM" id="SSF51735">
    <property type="entry name" value="NAD(P)-binding Rossmann-fold domains"/>
    <property type="match status" value="1"/>
</dbReference>
<comment type="caution">
    <text evidence="2">The sequence shown here is derived from an EMBL/GenBank/DDBJ whole genome shotgun (WGS) entry which is preliminary data.</text>
</comment>
<dbReference type="InterPro" id="IPR036291">
    <property type="entry name" value="NAD(P)-bd_dom_sf"/>
</dbReference>
<evidence type="ECO:0000259" key="1">
    <source>
        <dbReference type="Pfam" id="PF01370"/>
    </source>
</evidence>
<dbReference type="CDD" id="cd08946">
    <property type="entry name" value="SDR_e"/>
    <property type="match status" value="1"/>
</dbReference>
<dbReference type="Pfam" id="PF01370">
    <property type="entry name" value="Epimerase"/>
    <property type="match status" value="1"/>
</dbReference>
<dbReference type="Proteomes" id="UP000315677">
    <property type="component" value="Unassembled WGS sequence"/>
</dbReference>
<evidence type="ECO:0000313" key="2">
    <source>
        <dbReference type="EMBL" id="TQM11296.1"/>
    </source>
</evidence>
<dbReference type="RefSeq" id="WP_142055339.1">
    <property type="nucleotide sequence ID" value="NZ_VFPA01000002.1"/>
</dbReference>
<dbReference type="EMBL" id="VFPA01000002">
    <property type="protein sequence ID" value="TQM11296.1"/>
    <property type="molecule type" value="Genomic_DNA"/>
</dbReference>
<reference evidence="2 3" key="1">
    <citation type="submission" date="2019-06" db="EMBL/GenBank/DDBJ databases">
        <title>Sequencing the genomes of 1000 actinobacteria strains.</title>
        <authorList>
            <person name="Klenk H.-P."/>
        </authorList>
    </citation>
    <scope>NUCLEOTIDE SEQUENCE [LARGE SCALE GENOMIC DNA]</scope>
    <source>
        <strain evidence="2 3">DSM 45301</strain>
    </source>
</reference>
<dbReference type="PANTHER" id="PTHR43245">
    <property type="entry name" value="BIFUNCTIONAL POLYMYXIN RESISTANCE PROTEIN ARNA"/>
    <property type="match status" value="1"/>
</dbReference>
<organism evidence="2 3">
    <name type="scientific">Pseudonocardia kunmingensis</name>
    <dbReference type="NCBI Taxonomy" id="630975"/>
    <lineage>
        <taxon>Bacteria</taxon>
        <taxon>Bacillati</taxon>
        <taxon>Actinomycetota</taxon>
        <taxon>Actinomycetes</taxon>
        <taxon>Pseudonocardiales</taxon>
        <taxon>Pseudonocardiaceae</taxon>
        <taxon>Pseudonocardia</taxon>
    </lineage>
</organism>
<proteinExistence type="predicted"/>
<protein>
    <submittedName>
        <fullName evidence="2">Nucleoside-diphosphate-sugar epimerase</fullName>
    </submittedName>
</protein>
<dbReference type="InterPro" id="IPR001509">
    <property type="entry name" value="Epimerase_deHydtase"/>
</dbReference>
<name>A0A543DPN7_9PSEU</name>
<dbReference type="OrthoDB" id="9795501at2"/>
<dbReference type="Gene3D" id="3.40.50.720">
    <property type="entry name" value="NAD(P)-binding Rossmann-like Domain"/>
    <property type="match status" value="1"/>
</dbReference>
<dbReference type="PANTHER" id="PTHR43245:SF55">
    <property type="entry name" value="NAD(P)-BINDING DOMAIN-CONTAINING PROTEIN"/>
    <property type="match status" value="1"/>
</dbReference>